<accession>A0A1Y2HCQ5</accession>
<proteinExistence type="inferred from homology"/>
<comment type="caution">
    <text evidence="4">The sequence shown here is derived from an EMBL/GenBank/DDBJ whole genome shotgun (WGS) entry which is preliminary data.</text>
</comment>
<dbReference type="Pfam" id="PF01991">
    <property type="entry name" value="vATP-synt_E"/>
    <property type="match status" value="1"/>
</dbReference>
<keyword evidence="5" id="KW-1185">Reference proteome</keyword>
<dbReference type="PANTHER" id="PTHR45715">
    <property type="entry name" value="ATPASE H+-TRANSPORTING V1 SUBUNIT E1A-RELATED"/>
    <property type="match status" value="1"/>
</dbReference>
<dbReference type="OrthoDB" id="10263003at2759"/>
<keyword evidence="3" id="KW-0406">Ion transport</keyword>
<dbReference type="STRING" id="765915.A0A1Y2HCQ5"/>
<sequence>MSRPLQDDEVQNEMKKMVAFIKQEALEKAKEIKIKADEEFNIEKAKIVRQETATIDALFQKKMKQFEVQRKIAASNHTNKAKVKVLQKRHDLLAQTFNDTRAQLETLTADQPKYKELIKGLLVQSFLELLETDVVVQCVERDVLVVNSVLDEAKKQYEEIAGAKVNATVDTSSPLPASAIGGVIVSSNGGRIKVLNSLESRLQIASDQLLPDIRVTLYGVPPNRRFFD</sequence>
<evidence type="ECO:0000313" key="5">
    <source>
        <dbReference type="Proteomes" id="UP000193411"/>
    </source>
</evidence>
<dbReference type="InterPro" id="IPR038495">
    <property type="entry name" value="ATPase_E_C"/>
</dbReference>
<dbReference type="Gene3D" id="6.10.250.1620">
    <property type="match status" value="1"/>
</dbReference>
<dbReference type="GO" id="GO:0046961">
    <property type="term" value="F:proton-transporting ATPase activity, rotational mechanism"/>
    <property type="evidence" value="ECO:0007669"/>
    <property type="project" value="InterPro"/>
</dbReference>
<dbReference type="Proteomes" id="UP000193411">
    <property type="component" value="Unassembled WGS sequence"/>
</dbReference>
<dbReference type="HAMAP" id="MF_00311">
    <property type="entry name" value="ATP_synth_E_arch"/>
    <property type="match status" value="1"/>
</dbReference>
<evidence type="ECO:0000256" key="3">
    <source>
        <dbReference type="ARBA" id="ARBA00023065"/>
    </source>
</evidence>
<dbReference type="AlphaFoldDB" id="A0A1Y2HCQ5"/>
<evidence type="ECO:0000256" key="1">
    <source>
        <dbReference type="ARBA" id="ARBA00005901"/>
    </source>
</evidence>
<keyword evidence="2" id="KW-0813">Transport</keyword>
<organism evidence="4 5">
    <name type="scientific">Catenaria anguillulae PL171</name>
    <dbReference type="NCBI Taxonomy" id="765915"/>
    <lineage>
        <taxon>Eukaryota</taxon>
        <taxon>Fungi</taxon>
        <taxon>Fungi incertae sedis</taxon>
        <taxon>Blastocladiomycota</taxon>
        <taxon>Blastocladiomycetes</taxon>
        <taxon>Blastocladiales</taxon>
        <taxon>Catenariaceae</taxon>
        <taxon>Catenaria</taxon>
    </lineage>
</organism>
<dbReference type="InterPro" id="IPR002842">
    <property type="entry name" value="ATPase_V1_Esu"/>
</dbReference>
<reference evidence="4 5" key="1">
    <citation type="submission" date="2016-07" db="EMBL/GenBank/DDBJ databases">
        <title>Pervasive Adenine N6-methylation of Active Genes in Fungi.</title>
        <authorList>
            <consortium name="DOE Joint Genome Institute"/>
            <person name="Mondo S.J."/>
            <person name="Dannebaum R.O."/>
            <person name="Kuo R.C."/>
            <person name="Labutti K."/>
            <person name="Haridas S."/>
            <person name="Kuo A."/>
            <person name="Salamov A."/>
            <person name="Ahrendt S.R."/>
            <person name="Lipzen A."/>
            <person name="Sullivan W."/>
            <person name="Andreopoulos W.B."/>
            <person name="Clum A."/>
            <person name="Lindquist E."/>
            <person name="Daum C."/>
            <person name="Ramamoorthy G.K."/>
            <person name="Gryganskyi A."/>
            <person name="Culley D."/>
            <person name="Magnuson J.K."/>
            <person name="James T.Y."/>
            <person name="O'Malley M.A."/>
            <person name="Stajich J.E."/>
            <person name="Spatafora J.W."/>
            <person name="Visel A."/>
            <person name="Grigoriev I.V."/>
        </authorList>
    </citation>
    <scope>NUCLEOTIDE SEQUENCE [LARGE SCALE GENOMIC DNA]</scope>
    <source>
        <strain evidence="4 5">PL171</strain>
    </source>
</reference>
<dbReference type="Gene3D" id="3.30.2320.30">
    <property type="entry name" value="ATP synthase, E subunit, C-terminal"/>
    <property type="match status" value="1"/>
</dbReference>
<name>A0A1Y2HCQ5_9FUNG</name>
<dbReference type="EMBL" id="MCFL01000055">
    <property type="protein sequence ID" value="ORZ31764.1"/>
    <property type="molecule type" value="Genomic_DNA"/>
</dbReference>
<protein>
    <submittedName>
        <fullName evidence="4">ATPase, V1/A1 complex, subunit E</fullName>
    </submittedName>
</protein>
<gene>
    <name evidence="4" type="ORF">BCR44DRAFT_141318</name>
</gene>
<evidence type="ECO:0000313" key="4">
    <source>
        <dbReference type="EMBL" id="ORZ31764.1"/>
    </source>
</evidence>
<evidence type="ECO:0000256" key="2">
    <source>
        <dbReference type="ARBA" id="ARBA00022448"/>
    </source>
</evidence>
<comment type="similarity">
    <text evidence="1">Belongs to the V-ATPase E subunit family.</text>
</comment>
<dbReference type="GO" id="GO:0033178">
    <property type="term" value="C:proton-transporting two-sector ATPase complex, catalytic domain"/>
    <property type="evidence" value="ECO:0007669"/>
    <property type="project" value="InterPro"/>
</dbReference>
<dbReference type="SUPFAM" id="SSF160527">
    <property type="entry name" value="V-type ATPase subunit E-like"/>
    <property type="match status" value="1"/>
</dbReference>